<accession>A0A1E5D3F9</accession>
<evidence type="ECO:0000256" key="7">
    <source>
        <dbReference type="SAM" id="SignalP"/>
    </source>
</evidence>
<dbReference type="GO" id="GO:0046872">
    <property type="term" value="F:metal ion binding"/>
    <property type="evidence" value="ECO:0007669"/>
    <property type="project" value="UniProtKB-KW"/>
</dbReference>
<name>A0A1E5D3F9_9VIBR</name>
<dbReference type="Gene3D" id="1.10.760.10">
    <property type="entry name" value="Cytochrome c-like domain"/>
    <property type="match status" value="1"/>
</dbReference>
<dbReference type="PROSITE" id="PS51007">
    <property type="entry name" value="CYTC"/>
    <property type="match status" value="1"/>
</dbReference>
<dbReference type="Pfam" id="PF00034">
    <property type="entry name" value="Cytochrom_C"/>
    <property type="match status" value="1"/>
</dbReference>
<evidence type="ECO:0000256" key="4">
    <source>
        <dbReference type="ARBA" id="ARBA00022982"/>
    </source>
</evidence>
<comment type="caution">
    <text evidence="9">The sequence shown here is derived from an EMBL/GenBank/DDBJ whole genome shotgun (WGS) entry which is preliminary data.</text>
</comment>
<dbReference type="AlphaFoldDB" id="A0A1E5D3F9"/>
<sequence>MTKPFLTHLVASFFYLTSLSTTAASFGDPKLGKIKSPSCVFCHGQNGIAQNNTYPNLNSQNPQYLFNAMKAYQNDQRTGDYASMMKTQLQRLNDQDLKDIAAFYSSQP</sequence>
<evidence type="ECO:0000313" key="10">
    <source>
        <dbReference type="Proteomes" id="UP000094165"/>
    </source>
</evidence>
<evidence type="ECO:0000256" key="1">
    <source>
        <dbReference type="ARBA" id="ARBA00022448"/>
    </source>
</evidence>
<dbReference type="Proteomes" id="UP000094165">
    <property type="component" value="Unassembled WGS sequence"/>
</dbReference>
<reference evidence="9 10" key="1">
    <citation type="journal article" date="2012" name="Science">
        <title>Ecological populations of bacteria act as socially cohesive units of antibiotic production and resistance.</title>
        <authorList>
            <person name="Cordero O.X."/>
            <person name="Wildschutte H."/>
            <person name="Kirkup B."/>
            <person name="Proehl S."/>
            <person name="Ngo L."/>
            <person name="Hussain F."/>
            <person name="Le Roux F."/>
            <person name="Mincer T."/>
            <person name="Polz M.F."/>
        </authorList>
    </citation>
    <scope>NUCLEOTIDE SEQUENCE [LARGE SCALE GENOMIC DNA]</scope>
    <source>
        <strain evidence="9 10">FF-238</strain>
    </source>
</reference>
<dbReference type="PANTHER" id="PTHR33751:SF9">
    <property type="entry name" value="CYTOCHROME C4"/>
    <property type="match status" value="1"/>
</dbReference>
<keyword evidence="7" id="KW-0732">Signal</keyword>
<gene>
    <name evidence="9" type="ORF">A130_03520</name>
</gene>
<keyword evidence="2 6" id="KW-0349">Heme</keyword>
<organism evidence="9 10">
    <name type="scientific">Vibrio genomosp. F6 str. FF-238</name>
    <dbReference type="NCBI Taxonomy" id="1191298"/>
    <lineage>
        <taxon>Bacteria</taxon>
        <taxon>Pseudomonadati</taxon>
        <taxon>Pseudomonadota</taxon>
        <taxon>Gammaproteobacteria</taxon>
        <taxon>Vibrionales</taxon>
        <taxon>Vibrionaceae</taxon>
        <taxon>Vibrio</taxon>
    </lineage>
</organism>
<feature type="signal peptide" evidence="7">
    <location>
        <begin position="1"/>
        <end position="23"/>
    </location>
</feature>
<dbReference type="SUPFAM" id="SSF46626">
    <property type="entry name" value="Cytochrome c"/>
    <property type="match status" value="1"/>
</dbReference>
<dbReference type="InterPro" id="IPR009056">
    <property type="entry name" value="Cyt_c-like_dom"/>
</dbReference>
<dbReference type="InterPro" id="IPR050597">
    <property type="entry name" value="Cytochrome_c_Oxidase_Subunit"/>
</dbReference>
<dbReference type="GO" id="GO:0020037">
    <property type="term" value="F:heme binding"/>
    <property type="evidence" value="ECO:0007669"/>
    <property type="project" value="InterPro"/>
</dbReference>
<evidence type="ECO:0000256" key="3">
    <source>
        <dbReference type="ARBA" id="ARBA00022723"/>
    </source>
</evidence>
<evidence type="ECO:0000259" key="8">
    <source>
        <dbReference type="PROSITE" id="PS51007"/>
    </source>
</evidence>
<keyword evidence="4" id="KW-0249">Electron transport</keyword>
<keyword evidence="10" id="KW-1185">Reference proteome</keyword>
<protein>
    <submittedName>
        <fullName evidence="9">Cytochrome C554</fullName>
    </submittedName>
</protein>
<dbReference type="RefSeq" id="WP_017053119.1">
    <property type="nucleotide sequence ID" value="NZ_AJYW02000059.1"/>
</dbReference>
<keyword evidence="5 6" id="KW-0408">Iron</keyword>
<keyword evidence="1" id="KW-0813">Transport</keyword>
<feature type="domain" description="Cytochrome c" evidence="8">
    <location>
        <begin position="27"/>
        <end position="108"/>
    </location>
</feature>
<evidence type="ECO:0000256" key="5">
    <source>
        <dbReference type="ARBA" id="ARBA00023004"/>
    </source>
</evidence>
<evidence type="ECO:0000256" key="2">
    <source>
        <dbReference type="ARBA" id="ARBA00022617"/>
    </source>
</evidence>
<feature type="chain" id="PRO_5009173562" evidence="7">
    <location>
        <begin position="24"/>
        <end position="108"/>
    </location>
</feature>
<proteinExistence type="predicted"/>
<evidence type="ECO:0000256" key="6">
    <source>
        <dbReference type="PROSITE-ProRule" id="PRU00433"/>
    </source>
</evidence>
<evidence type="ECO:0000313" key="9">
    <source>
        <dbReference type="EMBL" id="OEE78045.1"/>
    </source>
</evidence>
<dbReference type="InterPro" id="IPR036909">
    <property type="entry name" value="Cyt_c-like_dom_sf"/>
</dbReference>
<dbReference type="GO" id="GO:0009055">
    <property type="term" value="F:electron transfer activity"/>
    <property type="evidence" value="ECO:0007669"/>
    <property type="project" value="InterPro"/>
</dbReference>
<dbReference type="EMBL" id="AJYW02000059">
    <property type="protein sequence ID" value="OEE78045.1"/>
    <property type="molecule type" value="Genomic_DNA"/>
</dbReference>
<keyword evidence="3 6" id="KW-0479">Metal-binding</keyword>
<dbReference type="PANTHER" id="PTHR33751">
    <property type="entry name" value="CBB3-TYPE CYTOCHROME C OXIDASE SUBUNIT FIXP"/>
    <property type="match status" value="1"/>
</dbReference>